<feature type="transmembrane region" description="Helical" evidence="1">
    <location>
        <begin position="220"/>
        <end position="244"/>
    </location>
</feature>
<dbReference type="EMBL" id="CAJNOJ010000188">
    <property type="protein sequence ID" value="CAF1263436.1"/>
    <property type="molecule type" value="Genomic_DNA"/>
</dbReference>
<dbReference type="OrthoDB" id="10404693at2759"/>
<evidence type="ECO:0000256" key="1">
    <source>
        <dbReference type="SAM" id="Phobius"/>
    </source>
</evidence>
<reference evidence="2" key="1">
    <citation type="submission" date="2021-02" db="EMBL/GenBank/DDBJ databases">
        <authorList>
            <person name="Nowell W R."/>
        </authorList>
    </citation>
    <scope>NUCLEOTIDE SEQUENCE</scope>
</reference>
<dbReference type="AlphaFoldDB" id="A0A815AVQ5"/>
<dbReference type="Proteomes" id="UP000663852">
    <property type="component" value="Unassembled WGS sequence"/>
</dbReference>
<gene>
    <name evidence="2" type="ORF">EDS130_LOCUS28634</name>
</gene>
<evidence type="ECO:0000313" key="2">
    <source>
        <dbReference type="EMBL" id="CAF1263436.1"/>
    </source>
</evidence>
<keyword evidence="1" id="KW-1133">Transmembrane helix</keyword>
<keyword evidence="1" id="KW-0472">Membrane</keyword>
<sequence length="478" mass="55409">MFNATGIFSNCVCAINPYCQRQRDLYSRITTLNDTRMYTITNTMPDSTDSCYALDSFLFSIQECFYSNSNCLSTLLTNMNMTYNQLYTEIPWFYPTPLDYDPLSNYFLPNSSLSIITKEMMIEQWNYTASSDQYYETCTPNYYTYSYTARTYNYIGVIAKIISTIGDLGIALRLITPQLVTFLYRIFETKFKASHENQMPFFTRMKILFQSFLKSLYTELVNLTIFASCLYVLLLIIGIVILSLQTLIQPEILTKTFARPSLETYTHLLQEHGGLVHCPCSITSSIYGKYIKIEPIFHQICLSEFVSEEWRMNITTGLTSNMFDYDRRDYHRFLSAHLQYLAGLCYLSNQAVNAFIQQTLSSLFVTIQLLPKLILNTQIEALIEENESNVPAVLLRLIFLYRNINHANAIVSAYGTNYDYLLSDRFRITRLLGLRGGLTVVLKWICPTLTCLLAKIFERWKKRIKRISPIYFISSGNN</sequence>
<organism evidence="2 3">
    <name type="scientific">Adineta ricciae</name>
    <name type="common">Rotifer</name>
    <dbReference type="NCBI Taxonomy" id="249248"/>
    <lineage>
        <taxon>Eukaryota</taxon>
        <taxon>Metazoa</taxon>
        <taxon>Spiralia</taxon>
        <taxon>Gnathifera</taxon>
        <taxon>Rotifera</taxon>
        <taxon>Eurotatoria</taxon>
        <taxon>Bdelloidea</taxon>
        <taxon>Adinetida</taxon>
        <taxon>Adinetidae</taxon>
        <taxon>Adineta</taxon>
    </lineage>
</organism>
<accession>A0A815AVQ5</accession>
<evidence type="ECO:0000313" key="3">
    <source>
        <dbReference type="Proteomes" id="UP000663852"/>
    </source>
</evidence>
<keyword evidence="1" id="KW-0812">Transmembrane</keyword>
<comment type="caution">
    <text evidence="2">The sequence shown here is derived from an EMBL/GenBank/DDBJ whole genome shotgun (WGS) entry which is preliminary data.</text>
</comment>
<protein>
    <submittedName>
        <fullName evidence="2">Uncharacterized protein</fullName>
    </submittedName>
</protein>
<proteinExistence type="predicted"/>
<name>A0A815AVQ5_ADIRI</name>